<reference evidence="1 2" key="1">
    <citation type="submission" date="2018-06" db="EMBL/GenBank/DDBJ databases">
        <authorList>
            <consortium name="Pathogen Informatics"/>
            <person name="Doyle S."/>
        </authorList>
    </citation>
    <scope>NUCLEOTIDE SEQUENCE [LARGE SCALE GENOMIC DNA]</scope>
    <source>
        <strain evidence="1 2">NCTC11370</strain>
    </source>
</reference>
<evidence type="ECO:0000313" key="2">
    <source>
        <dbReference type="Proteomes" id="UP000254554"/>
    </source>
</evidence>
<dbReference type="AlphaFoldDB" id="A0A377GD93"/>
<organism evidence="1 2">
    <name type="scientific">Fluoribacter dumoffii</name>
    <dbReference type="NCBI Taxonomy" id="463"/>
    <lineage>
        <taxon>Bacteria</taxon>
        <taxon>Pseudomonadati</taxon>
        <taxon>Pseudomonadota</taxon>
        <taxon>Gammaproteobacteria</taxon>
        <taxon>Legionellales</taxon>
        <taxon>Legionellaceae</taxon>
        <taxon>Fluoribacter</taxon>
    </lineage>
</organism>
<sequence length="174" mass="20720">MVRLSTLVIYIGEDDDPRRNDLPYRTLHHPKTEQQKSVLRMSHPELSALLDYKNKTVVDYFCTHHPEFSQKEGESLFADLLAWMWLNKQRAKQGKKTYLFGPLLILDELWHAFILHTRDYVDFSTRYFNTYFHHDIEAIGQEHEMAEDELSEYLQDCFTYLGSQWVARRFASAL</sequence>
<dbReference type="STRING" id="1094715.GCA_000236165_02506"/>
<gene>
    <name evidence="1" type="ORF">NCTC11370_02661</name>
</gene>
<accession>A0A377GD93</accession>
<proteinExistence type="predicted"/>
<dbReference type="EMBL" id="UGGT01000001">
    <property type="protein sequence ID" value="STO22569.1"/>
    <property type="molecule type" value="Genomic_DNA"/>
</dbReference>
<dbReference type="Proteomes" id="UP000254554">
    <property type="component" value="Unassembled WGS sequence"/>
</dbReference>
<keyword evidence="2" id="KW-1185">Reference proteome</keyword>
<name>A0A377GD93_9GAMM</name>
<evidence type="ECO:0000313" key="1">
    <source>
        <dbReference type="EMBL" id="STO22569.1"/>
    </source>
</evidence>
<protein>
    <submittedName>
        <fullName evidence="1">Uncharacterized conserved protein</fullName>
    </submittedName>
</protein>